<evidence type="ECO:0000256" key="1">
    <source>
        <dbReference type="SAM" id="MobiDB-lite"/>
    </source>
</evidence>
<evidence type="ECO:0000259" key="2">
    <source>
        <dbReference type="Pfam" id="PF20710"/>
    </source>
</evidence>
<organism evidence="3">
    <name type="scientific">Trieres chinensis</name>
    <name type="common">Marine centric diatom</name>
    <name type="synonym">Odontella sinensis</name>
    <dbReference type="NCBI Taxonomy" id="1514140"/>
    <lineage>
        <taxon>Eukaryota</taxon>
        <taxon>Sar</taxon>
        <taxon>Stramenopiles</taxon>
        <taxon>Ochrophyta</taxon>
        <taxon>Bacillariophyta</taxon>
        <taxon>Mediophyceae</taxon>
        <taxon>Biddulphiophycidae</taxon>
        <taxon>Eupodiscales</taxon>
        <taxon>Parodontellaceae</taxon>
        <taxon>Trieres</taxon>
    </lineage>
</organism>
<evidence type="ECO:0000313" key="3">
    <source>
        <dbReference type="EMBL" id="CAD9359979.1"/>
    </source>
</evidence>
<dbReference type="InterPro" id="IPR049227">
    <property type="entry name" value="DUF6824"/>
</dbReference>
<dbReference type="Pfam" id="PF20710">
    <property type="entry name" value="DUF6824"/>
    <property type="match status" value="1"/>
</dbReference>
<reference evidence="3" key="1">
    <citation type="submission" date="2021-01" db="EMBL/GenBank/DDBJ databases">
        <authorList>
            <person name="Corre E."/>
            <person name="Pelletier E."/>
            <person name="Niang G."/>
            <person name="Scheremetjew M."/>
            <person name="Finn R."/>
            <person name="Kale V."/>
            <person name="Holt S."/>
            <person name="Cochrane G."/>
            <person name="Meng A."/>
            <person name="Brown T."/>
            <person name="Cohen L."/>
        </authorList>
    </citation>
    <scope>NUCLEOTIDE SEQUENCE</scope>
    <source>
        <strain evidence="3">Grunow 1884</strain>
    </source>
</reference>
<gene>
    <name evidence="3" type="ORF">OSIN01602_LOCUS20281</name>
</gene>
<dbReference type="AlphaFoldDB" id="A0A7S2A7E7"/>
<protein>
    <recommendedName>
        <fullName evidence="2">DUF6824 domain-containing protein</fullName>
    </recommendedName>
</protein>
<sequence length="248" mass="27222">MRFRSRTCALAKSDVMVTPDMHCVDGQFDDASSADSWPGCHPARAGSGTELVSANGSQSSHDFHAKQISEAPTSFSTSSHVPIDGAYVVADVPLKIFESCENRAKPTTKAPTHEIENPQFSDQDVLCGRGGATNNHPGNRYFRKLVQESREEYFLAKKTIKGQISLRIVATICAQGGRFLKKNKCNGEWCDIGEKQATAKTSQALREGLEVKKRRAFMVSQGAAEYSESTQPGTPYFKPQKQPKVEMT</sequence>
<dbReference type="EMBL" id="HBGO01035119">
    <property type="protein sequence ID" value="CAD9359979.1"/>
    <property type="molecule type" value="Transcribed_RNA"/>
</dbReference>
<name>A0A7S2A7E7_TRICV</name>
<accession>A0A7S2A7E7</accession>
<feature type="domain" description="DUF6824" evidence="2">
    <location>
        <begin position="124"/>
        <end position="207"/>
    </location>
</feature>
<proteinExistence type="predicted"/>
<feature type="region of interest" description="Disordered" evidence="1">
    <location>
        <begin position="223"/>
        <end position="248"/>
    </location>
</feature>